<reference evidence="2" key="1">
    <citation type="submission" date="2022-11" db="UniProtKB">
        <authorList>
            <consortium name="WormBaseParasite"/>
        </authorList>
    </citation>
    <scope>IDENTIFICATION</scope>
</reference>
<evidence type="ECO:0000313" key="1">
    <source>
        <dbReference type="Proteomes" id="UP000887563"/>
    </source>
</evidence>
<organism evidence="1 2">
    <name type="scientific">Meloidogyne incognita</name>
    <name type="common">Southern root-knot nematode worm</name>
    <name type="synonym">Oxyuris incognita</name>
    <dbReference type="NCBI Taxonomy" id="6306"/>
    <lineage>
        <taxon>Eukaryota</taxon>
        <taxon>Metazoa</taxon>
        <taxon>Ecdysozoa</taxon>
        <taxon>Nematoda</taxon>
        <taxon>Chromadorea</taxon>
        <taxon>Rhabditida</taxon>
        <taxon>Tylenchina</taxon>
        <taxon>Tylenchomorpha</taxon>
        <taxon>Tylenchoidea</taxon>
        <taxon>Meloidogynidae</taxon>
        <taxon>Meloidogyninae</taxon>
        <taxon>Meloidogyne</taxon>
        <taxon>Meloidogyne incognita group</taxon>
    </lineage>
</organism>
<dbReference type="WBParaSite" id="Minc3s04125g35542">
    <property type="protein sequence ID" value="Minc3s04125g35542"/>
    <property type="gene ID" value="Minc3s04125g35542"/>
</dbReference>
<name>A0A914N5W7_MELIC</name>
<sequence length="97" mass="10810">MGKVIPPGFLTVEANPRLYCAIVSDDCGANVPIYRHFKMVGPRANFGQERPAVIASRLSALQVLYDQAIEALFYVFLINHKPRLVNILNTNQLISLP</sequence>
<dbReference type="AlphaFoldDB" id="A0A914N5W7"/>
<proteinExistence type="predicted"/>
<evidence type="ECO:0000313" key="2">
    <source>
        <dbReference type="WBParaSite" id="Minc3s04125g35542"/>
    </source>
</evidence>
<accession>A0A914N5W7</accession>
<keyword evidence="1" id="KW-1185">Reference proteome</keyword>
<protein>
    <submittedName>
        <fullName evidence="2">Uncharacterized protein</fullName>
    </submittedName>
</protein>
<dbReference type="Proteomes" id="UP000887563">
    <property type="component" value="Unplaced"/>
</dbReference>